<keyword evidence="1" id="KW-1133">Transmembrane helix</keyword>
<keyword evidence="1" id="KW-0472">Membrane</keyword>
<evidence type="ECO:0000256" key="1">
    <source>
        <dbReference type="SAM" id="Phobius"/>
    </source>
</evidence>
<protein>
    <submittedName>
        <fullName evidence="3">CPBP family intramembrane metalloprotease</fullName>
    </submittedName>
</protein>
<feature type="transmembrane region" description="Helical" evidence="1">
    <location>
        <begin position="132"/>
        <end position="156"/>
    </location>
</feature>
<proteinExistence type="predicted"/>
<dbReference type="EMBL" id="JTHE03000013">
    <property type="protein sequence ID" value="MCM1981560.1"/>
    <property type="molecule type" value="Genomic_DNA"/>
</dbReference>
<feature type="transmembrane region" description="Helical" evidence="1">
    <location>
        <begin position="92"/>
        <end position="112"/>
    </location>
</feature>
<feature type="transmembrane region" description="Helical" evidence="1">
    <location>
        <begin position="168"/>
        <end position="185"/>
    </location>
</feature>
<name>A0ABD4SYY6_9CYAN</name>
<feature type="domain" description="CAAX prenyl protease 2/Lysostaphin resistance protein A-like" evidence="2">
    <location>
        <begin position="126"/>
        <end position="237"/>
    </location>
</feature>
<keyword evidence="3" id="KW-0645">Protease</keyword>
<organism evidence="3 4">
    <name type="scientific">Lyngbya confervoides BDU141951</name>
    <dbReference type="NCBI Taxonomy" id="1574623"/>
    <lineage>
        <taxon>Bacteria</taxon>
        <taxon>Bacillati</taxon>
        <taxon>Cyanobacteriota</taxon>
        <taxon>Cyanophyceae</taxon>
        <taxon>Oscillatoriophycideae</taxon>
        <taxon>Oscillatoriales</taxon>
        <taxon>Microcoleaceae</taxon>
        <taxon>Lyngbya</taxon>
    </lineage>
</organism>
<sequence>MNGKLTLILVALALPGVIATSWLALPVLLESGSTPPVPLKTLQGATAIQGVVFVLLSAQLGSVLGQKVGLSSPTIWAILSRGRIAEAVRPQIWPGFVGGVLGAAILLGFYLFSPPELAEAQGAASIPLVVRVLYGGITEEVLIRWGLMTLLAWVGWRIVQRGQGKPSGWIMGASIVISALLFGISHVPAAIAAMTVVPVSVMVYITVGNAMFGIVAGYLFWRYGLEAAIVAHILAHLFAFGIRG</sequence>
<evidence type="ECO:0000313" key="3">
    <source>
        <dbReference type="EMBL" id="MCM1981560.1"/>
    </source>
</evidence>
<keyword evidence="4" id="KW-1185">Reference proteome</keyword>
<accession>A0ABD4SYY6</accession>
<feature type="transmembrane region" description="Helical" evidence="1">
    <location>
        <begin position="43"/>
        <end position="64"/>
    </location>
</feature>
<keyword evidence="1" id="KW-0812">Transmembrane</keyword>
<keyword evidence="3" id="KW-0378">Hydrolase</keyword>
<dbReference type="AlphaFoldDB" id="A0ABD4SYY6"/>
<dbReference type="RefSeq" id="WP_166279226.1">
    <property type="nucleotide sequence ID" value="NZ_JTHE03000013.1"/>
</dbReference>
<dbReference type="GO" id="GO:0008237">
    <property type="term" value="F:metallopeptidase activity"/>
    <property type="evidence" value="ECO:0007669"/>
    <property type="project" value="UniProtKB-KW"/>
</dbReference>
<dbReference type="GO" id="GO:0004175">
    <property type="term" value="F:endopeptidase activity"/>
    <property type="evidence" value="ECO:0007669"/>
    <property type="project" value="UniProtKB-ARBA"/>
</dbReference>
<feature type="transmembrane region" description="Helical" evidence="1">
    <location>
        <begin position="191"/>
        <end position="216"/>
    </location>
</feature>
<comment type="caution">
    <text evidence="3">The sequence shown here is derived from an EMBL/GenBank/DDBJ whole genome shotgun (WGS) entry which is preliminary data.</text>
</comment>
<reference evidence="3 4" key="1">
    <citation type="journal article" date="2015" name="Genome Announc.">
        <title>Draft Genome Sequence of Filamentous Marine Cyanobacterium Lyngbya confervoides Strain BDU141951.</title>
        <authorList>
            <person name="Chandrababunaidu M.M."/>
            <person name="Sen D."/>
            <person name="Tripathy S."/>
        </authorList>
    </citation>
    <scope>NUCLEOTIDE SEQUENCE [LARGE SCALE GENOMIC DNA]</scope>
    <source>
        <strain evidence="3 4">BDU141951</strain>
    </source>
</reference>
<dbReference type="InterPro" id="IPR003675">
    <property type="entry name" value="Rce1/LyrA-like_dom"/>
</dbReference>
<keyword evidence="3" id="KW-0482">Metalloprotease</keyword>
<evidence type="ECO:0000259" key="2">
    <source>
        <dbReference type="Pfam" id="PF02517"/>
    </source>
</evidence>
<evidence type="ECO:0000313" key="4">
    <source>
        <dbReference type="Proteomes" id="UP000031561"/>
    </source>
</evidence>
<dbReference type="GO" id="GO:0080120">
    <property type="term" value="P:CAAX-box protein maturation"/>
    <property type="evidence" value="ECO:0007669"/>
    <property type="project" value="UniProtKB-ARBA"/>
</dbReference>
<dbReference type="Proteomes" id="UP000031561">
    <property type="component" value="Unassembled WGS sequence"/>
</dbReference>
<dbReference type="Pfam" id="PF02517">
    <property type="entry name" value="Rce1-like"/>
    <property type="match status" value="1"/>
</dbReference>
<gene>
    <name evidence="3" type="ORF">QQ91_0001780</name>
</gene>